<dbReference type="Proteomes" id="UP001172082">
    <property type="component" value="Unassembled WGS sequence"/>
</dbReference>
<feature type="signal peptide" evidence="2">
    <location>
        <begin position="1"/>
        <end position="23"/>
    </location>
</feature>
<feature type="chain" id="PRO_5046627464" description="Outer membrane protein beta-barrel domain-containing protein" evidence="2">
    <location>
        <begin position="24"/>
        <end position="493"/>
    </location>
</feature>
<proteinExistence type="predicted"/>
<dbReference type="RefSeq" id="WP_346749926.1">
    <property type="nucleotide sequence ID" value="NZ_JAUJEA010000001.1"/>
</dbReference>
<name>A0ABT8KGP9_9BACT</name>
<dbReference type="EMBL" id="JAUJEA010000001">
    <property type="protein sequence ID" value="MDN5199896.1"/>
    <property type="molecule type" value="Genomic_DNA"/>
</dbReference>
<evidence type="ECO:0000256" key="1">
    <source>
        <dbReference type="SAM" id="Coils"/>
    </source>
</evidence>
<gene>
    <name evidence="3" type="ORF">QQ008_00945</name>
</gene>
<evidence type="ECO:0000313" key="3">
    <source>
        <dbReference type="EMBL" id="MDN5199896.1"/>
    </source>
</evidence>
<keyword evidence="2" id="KW-0732">Signal</keyword>
<sequence length="493" mass="56827">MKKLLNILITLTILFSLAISVNAQEFKIELSEKHKAKIEKAKSGKEKLALYKKFYKKDSMRWVKSWDKKLKQQSDSLYTAMQERIRLKQERLNDSVRTKVEKIEGLPNKLLQKSDNQGLKEQGEKLQNGMQKNIPNLDIANGAENLKGKTGSLDQLKKTEELEKAETYTNELDGLEKLPKEQLNQNKAFQEMKEYGNKAQSLNEEVAGYKKELDHLKKGDLDKLEKGTKALEQKVMDRGEFRELQQQQALAKEMQTTPLKYQKEMEQLADQQRAKDLAKQKAKEKAMELLTKHGGAVKEAQKKLAKLKKKYSSVQNSNDLSTAVKRSSLKGKPFKERFIVGTNFQLLSHKPFAIDFSPVLGYRFNKKFSAGLGSTLQWSFGKDNAKVINAPRNAYGYKGFIDYQVTHSFFAYSEYTYSGEELVDPVSEDPKRNWKGELNIGVGKWMTFIPKIKANILFLYNLLPMEGKRFYEKPIEVRFGFQLVDLDFKKKKK</sequence>
<protein>
    <recommendedName>
        <fullName evidence="5">Outer membrane protein beta-barrel domain-containing protein</fullName>
    </recommendedName>
</protein>
<evidence type="ECO:0008006" key="5">
    <source>
        <dbReference type="Google" id="ProtNLM"/>
    </source>
</evidence>
<feature type="coiled-coil region" evidence="1">
    <location>
        <begin position="261"/>
        <end position="317"/>
    </location>
</feature>
<evidence type="ECO:0000256" key="2">
    <source>
        <dbReference type="SAM" id="SignalP"/>
    </source>
</evidence>
<accession>A0ABT8KGP9</accession>
<keyword evidence="4" id="KW-1185">Reference proteome</keyword>
<evidence type="ECO:0000313" key="4">
    <source>
        <dbReference type="Proteomes" id="UP001172082"/>
    </source>
</evidence>
<comment type="caution">
    <text evidence="3">The sequence shown here is derived from an EMBL/GenBank/DDBJ whole genome shotgun (WGS) entry which is preliminary data.</text>
</comment>
<feature type="coiled-coil region" evidence="1">
    <location>
        <begin position="158"/>
        <end position="219"/>
    </location>
</feature>
<keyword evidence="1" id="KW-0175">Coiled coil</keyword>
<organism evidence="3 4">
    <name type="scientific">Splendidivirga corallicola</name>
    <dbReference type="NCBI Taxonomy" id="3051826"/>
    <lineage>
        <taxon>Bacteria</taxon>
        <taxon>Pseudomonadati</taxon>
        <taxon>Bacteroidota</taxon>
        <taxon>Cytophagia</taxon>
        <taxon>Cytophagales</taxon>
        <taxon>Splendidivirgaceae</taxon>
        <taxon>Splendidivirga</taxon>
    </lineage>
</organism>
<reference evidence="3" key="1">
    <citation type="submission" date="2023-06" db="EMBL/GenBank/DDBJ databases">
        <title>Genomic of Parafulvivirga corallium.</title>
        <authorList>
            <person name="Wang G."/>
        </authorList>
    </citation>
    <scope>NUCLEOTIDE SEQUENCE</scope>
    <source>
        <strain evidence="3">BMA10</strain>
    </source>
</reference>